<protein>
    <submittedName>
        <fullName evidence="3">ABC transporter substrate-binding protein</fullName>
    </submittedName>
</protein>
<reference evidence="3 4" key="1">
    <citation type="journal article" date="2010" name="PLoS ONE">
        <title>The glycobiome of the rumen bacterium Butyrivibrio proteoclasticus B316(T) highlights adaptation to a polysaccharide-rich environment.</title>
        <authorList>
            <person name="Kelly W.J."/>
            <person name="Leahy S.C."/>
            <person name="Altermann E."/>
            <person name="Yeoman C.J."/>
            <person name="Dunne J.C."/>
            <person name="Kong Z."/>
            <person name="Pacheco D.M."/>
            <person name="Li D."/>
            <person name="Noel S.J."/>
            <person name="Moon C.D."/>
            <person name="Cookson A.L."/>
            <person name="Attwood G.T."/>
        </authorList>
    </citation>
    <scope>NUCLEOTIDE SEQUENCE [LARGE SCALE GENOMIC DNA]</scope>
    <source>
        <strain evidence="4">ATCC 51982 / DSM 14932 / B316</strain>
    </source>
</reference>
<dbReference type="STRING" id="515622.bpr_I1600"/>
<dbReference type="PROSITE" id="PS51257">
    <property type="entry name" value="PROKAR_LIPOPROTEIN"/>
    <property type="match status" value="1"/>
</dbReference>
<dbReference type="AlphaFoldDB" id="E0RV67"/>
<dbReference type="PANTHER" id="PTHR43649">
    <property type="entry name" value="ARABINOSE-BINDING PROTEIN-RELATED"/>
    <property type="match status" value="1"/>
</dbReference>
<dbReference type="SUPFAM" id="SSF82171">
    <property type="entry name" value="DPP6 N-terminal domain-like"/>
    <property type="match status" value="1"/>
</dbReference>
<sequence>MRRFIKKGLCLSLATVLAVSTYGCGKKSGSDDSILNEASKSSKDYVFATEIYDFAEYMSKINRVSNVGDRVYASTYNIDDHIEIYSFNSDGSDVETVKIPCTENENFAYISFDADGNIYGIDNVYSWSYEDEDGEMHIYDDAETPESSELENSADVEASLTEEPTASASAEATEITEAAEDVSEGEATEDVSSEDDFDSKMMPEESGDDEIYLVKYDKDGNLLEKVDLKAEFPQEEYISVNSFAVTDDGTCIMSLEQGIISYSSNKGFKKIIENKSTSDYLYYQLYKGFKGQLFVSYYDDNGNNLCTFDPESGTIGTPSKAITAYSEKSFFGGNGYDLYMSDSNGIFGYDIASDSMTKLVDYIDSDIESSGSIPSAAAISDGEFVACLPDADYNFYLARLTKVAPEDVKEKKIITLGGNYIDYDVRKLAFAFNKNNSEYKIKFVDYSSYATEENYNAGSEKLNMDIISGNTPDILVISDDLPVDSYINKGLFTDLTHYLQNDPDITENDMITNIVDAFKTGDKLYQLVPSFYFSTMIMKSKYAEGRDYLTFKDCDELMKSMGSNKQTAFGLETREGFLEQGIRYSGNTYIDWENKTCHFDSESFIEFLEFSKDFVEEYPDNVWEDYKDTLYRTDDALFCIMSFSDFREYQYWKQGMFGTDISFVGYPNDMGINNSIIYPSKRLAISSQSKNKDAAWEYLKMFLTEEYQDDCYCFPIRKSSYDKKAEEITHKPYYIEDGKKVEYEDTCYIGGQDIPLKPLSKDEVLEVTNFIKSLTLVNNYNSNVNNIIFEEASAYYSGQKSAKEAADIIQSRLSIYVNENS</sequence>
<name>E0RV67_BUTPB</name>
<dbReference type="Pfam" id="PF01547">
    <property type="entry name" value="SBP_bac_1"/>
    <property type="match status" value="1"/>
</dbReference>
<dbReference type="InterPro" id="IPR050490">
    <property type="entry name" value="Bact_solute-bd_prot1"/>
</dbReference>
<organism evidence="3 4">
    <name type="scientific">Butyrivibrio proteoclasticus (strain ATCC 51982 / DSM 14932 / B316)</name>
    <name type="common">Clostridium proteoclasticum</name>
    <dbReference type="NCBI Taxonomy" id="515622"/>
    <lineage>
        <taxon>Bacteria</taxon>
        <taxon>Bacillati</taxon>
        <taxon>Bacillota</taxon>
        <taxon>Clostridia</taxon>
        <taxon>Lachnospirales</taxon>
        <taxon>Lachnospiraceae</taxon>
        <taxon>Butyrivibrio</taxon>
    </lineage>
</organism>
<dbReference type="SUPFAM" id="SSF53850">
    <property type="entry name" value="Periplasmic binding protein-like II"/>
    <property type="match status" value="1"/>
</dbReference>
<feature type="region of interest" description="Disordered" evidence="1">
    <location>
        <begin position="143"/>
        <end position="204"/>
    </location>
</feature>
<evidence type="ECO:0000256" key="1">
    <source>
        <dbReference type="SAM" id="MobiDB-lite"/>
    </source>
</evidence>
<proteinExistence type="predicted"/>
<feature type="compositionally biased region" description="Acidic residues" evidence="1">
    <location>
        <begin position="177"/>
        <end position="197"/>
    </location>
</feature>
<feature type="compositionally biased region" description="Acidic residues" evidence="1">
    <location>
        <begin position="143"/>
        <end position="154"/>
    </location>
</feature>
<evidence type="ECO:0000256" key="2">
    <source>
        <dbReference type="SAM" id="SignalP"/>
    </source>
</evidence>
<dbReference type="EMBL" id="CP001810">
    <property type="protein sequence ID" value="ADL34337.1"/>
    <property type="molecule type" value="Genomic_DNA"/>
</dbReference>
<feature type="chain" id="PRO_5038783801" evidence="2">
    <location>
        <begin position="19"/>
        <end position="821"/>
    </location>
</feature>
<dbReference type="Proteomes" id="UP000001299">
    <property type="component" value="Chromosome 1"/>
</dbReference>
<dbReference type="eggNOG" id="COG1653">
    <property type="taxonomic scope" value="Bacteria"/>
</dbReference>
<dbReference type="PANTHER" id="PTHR43649:SF12">
    <property type="entry name" value="DIACETYLCHITOBIOSE BINDING PROTEIN DASA"/>
    <property type="match status" value="1"/>
</dbReference>
<evidence type="ECO:0000313" key="3">
    <source>
        <dbReference type="EMBL" id="ADL34337.1"/>
    </source>
</evidence>
<keyword evidence="2" id="KW-0732">Signal</keyword>
<feature type="signal peptide" evidence="2">
    <location>
        <begin position="1"/>
        <end position="18"/>
    </location>
</feature>
<dbReference type="InterPro" id="IPR006059">
    <property type="entry name" value="SBP"/>
</dbReference>
<evidence type="ECO:0000313" key="4">
    <source>
        <dbReference type="Proteomes" id="UP000001299"/>
    </source>
</evidence>
<feature type="compositionally biased region" description="Low complexity" evidence="1">
    <location>
        <begin position="157"/>
        <end position="176"/>
    </location>
</feature>
<gene>
    <name evidence="3" type="ordered locus">bpr_I1600</name>
</gene>
<accession>E0RV67</accession>
<dbReference type="KEGG" id="bpb:bpr_I1600"/>
<dbReference type="HOGENOM" id="CLU_016089_0_0_9"/>
<keyword evidence="4" id="KW-1185">Reference proteome</keyword>
<dbReference type="Gene3D" id="3.40.190.10">
    <property type="entry name" value="Periplasmic binding protein-like II"/>
    <property type="match status" value="1"/>
</dbReference>